<dbReference type="AlphaFoldDB" id="A0A6H9Z0E1"/>
<evidence type="ECO:0000313" key="2">
    <source>
        <dbReference type="Proteomes" id="UP000468735"/>
    </source>
</evidence>
<dbReference type="OrthoDB" id="3548966at2"/>
<dbReference type="RefSeq" id="WP_151562064.1">
    <property type="nucleotide sequence ID" value="NZ_WBMT01000009.1"/>
</dbReference>
<evidence type="ECO:0000313" key="1">
    <source>
        <dbReference type="EMBL" id="KAB2347331.1"/>
    </source>
</evidence>
<name>A0A6H9Z0E1_9ACTN</name>
<proteinExistence type="predicted"/>
<keyword evidence="2" id="KW-1185">Reference proteome</keyword>
<gene>
    <name evidence="1" type="ORF">F8566_20175</name>
</gene>
<dbReference type="EMBL" id="WBMT01000009">
    <property type="protein sequence ID" value="KAB2347331.1"/>
    <property type="molecule type" value="Genomic_DNA"/>
</dbReference>
<reference evidence="1 2" key="1">
    <citation type="submission" date="2019-09" db="EMBL/GenBank/DDBJ databases">
        <title>Actinomadura physcomitrii sp. nov., a novel actinomycete isolated from moss [Physcomitrium sphaericum (Ludw) Fuernr].</title>
        <authorList>
            <person name="Zhuang X."/>
            <person name="Liu C."/>
        </authorList>
    </citation>
    <scope>NUCLEOTIDE SEQUENCE [LARGE SCALE GENOMIC DNA]</scope>
    <source>
        <strain evidence="1 2">HMC1</strain>
    </source>
</reference>
<sequence>MDFRRLPCAYQRGGLMATQCAHGSAIPVEFGGEVVAALCPECDQQLPAEWLTCDHADAVENTMFGDMRRRWLCTGCGVEYSDPPIKASGMGMTGNVTSVVFWVPPRADEVVPDYPPVDITRFVSEIKIEGEIDG</sequence>
<protein>
    <submittedName>
        <fullName evidence="1">Uncharacterized protein</fullName>
    </submittedName>
</protein>
<accession>A0A6H9Z0E1</accession>
<dbReference type="Proteomes" id="UP000468735">
    <property type="component" value="Unassembled WGS sequence"/>
</dbReference>
<comment type="caution">
    <text evidence="1">The sequence shown here is derived from an EMBL/GenBank/DDBJ whole genome shotgun (WGS) entry which is preliminary data.</text>
</comment>
<organism evidence="1 2">
    <name type="scientific">Actinomadura rudentiformis</name>
    <dbReference type="NCBI Taxonomy" id="359158"/>
    <lineage>
        <taxon>Bacteria</taxon>
        <taxon>Bacillati</taxon>
        <taxon>Actinomycetota</taxon>
        <taxon>Actinomycetes</taxon>
        <taxon>Streptosporangiales</taxon>
        <taxon>Thermomonosporaceae</taxon>
        <taxon>Actinomadura</taxon>
    </lineage>
</organism>